<evidence type="ECO:0000256" key="2">
    <source>
        <dbReference type="ARBA" id="ARBA00022574"/>
    </source>
</evidence>
<proteinExistence type="predicted"/>
<dbReference type="PANTHER" id="PTHR22652">
    <property type="entry name" value="NUCLEOPORIN NUP43"/>
    <property type="match status" value="1"/>
</dbReference>
<evidence type="ECO:0000313" key="6">
    <source>
        <dbReference type="Proteomes" id="UP001202328"/>
    </source>
</evidence>
<gene>
    <name evidence="5" type="ORF">MKW98_013969</name>
</gene>
<dbReference type="EMBL" id="JAJJMB010010315">
    <property type="protein sequence ID" value="KAI3909552.1"/>
    <property type="molecule type" value="Genomic_DNA"/>
</dbReference>
<dbReference type="InterPro" id="IPR015943">
    <property type="entry name" value="WD40/YVTN_repeat-like_dom_sf"/>
</dbReference>
<evidence type="ECO:0000313" key="5">
    <source>
        <dbReference type="EMBL" id="KAI3909552.1"/>
    </source>
</evidence>
<dbReference type="PANTHER" id="PTHR22652:SF0">
    <property type="entry name" value="NUCLEOPORIN NUP43"/>
    <property type="match status" value="1"/>
</dbReference>
<dbReference type="AlphaFoldDB" id="A0AAD4XG23"/>
<dbReference type="Gene3D" id="2.130.10.10">
    <property type="entry name" value="YVTN repeat-like/Quinoprotein amine dehydrogenase"/>
    <property type="match status" value="1"/>
</dbReference>
<dbReference type="InterPro" id="IPR011045">
    <property type="entry name" value="N2O_reductase_N"/>
</dbReference>
<keyword evidence="4" id="KW-0539">Nucleus</keyword>
<reference evidence="5" key="1">
    <citation type="submission" date="2022-04" db="EMBL/GenBank/DDBJ databases">
        <title>A functionally conserved STORR gene fusion in Papaver species that diverged 16.8 million years ago.</title>
        <authorList>
            <person name="Catania T."/>
        </authorList>
    </citation>
    <scope>NUCLEOTIDE SEQUENCE</scope>
    <source>
        <strain evidence="5">S-188037</strain>
    </source>
</reference>
<organism evidence="5 6">
    <name type="scientific">Papaver atlanticum</name>
    <dbReference type="NCBI Taxonomy" id="357466"/>
    <lineage>
        <taxon>Eukaryota</taxon>
        <taxon>Viridiplantae</taxon>
        <taxon>Streptophyta</taxon>
        <taxon>Embryophyta</taxon>
        <taxon>Tracheophyta</taxon>
        <taxon>Spermatophyta</taxon>
        <taxon>Magnoliopsida</taxon>
        <taxon>Ranunculales</taxon>
        <taxon>Papaveraceae</taxon>
        <taxon>Papaveroideae</taxon>
        <taxon>Papaver</taxon>
    </lineage>
</organism>
<comment type="subcellular location">
    <subcellularLocation>
        <location evidence="1">Nucleus</location>
    </subcellularLocation>
</comment>
<keyword evidence="3" id="KW-0677">Repeat</keyword>
<dbReference type="GO" id="GO:0031080">
    <property type="term" value="C:nuclear pore outer ring"/>
    <property type="evidence" value="ECO:0007669"/>
    <property type="project" value="TreeGrafter"/>
</dbReference>
<accession>A0AAD4XG23</accession>
<keyword evidence="6" id="KW-1185">Reference proteome</keyword>
<dbReference type="Proteomes" id="UP001202328">
    <property type="component" value="Unassembled WGS sequence"/>
</dbReference>
<protein>
    <submittedName>
        <fullName evidence="5">Uncharacterized protein</fullName>
    </submittedName>
</protein>
<evidence type="ECO:0000256" key="1">
    <source>
        <dbReference type="ARBA" id="ARBA00004123"/>
    </source>
</evidence>
<evidence type="ECO:0000256" key="3">
    <source>
        <dbReference type="ARBA" id="ARBA00022737"/>
    </source>
</evidence>
<comment type="caution">
    <text evidence="5">The sequence shown here is derived from an EMBL/GenBank/DDBJ whole genome shotgun (WGS) entry which is preliminary data.</text>
</comment>
<name>A0AAD4XG23_9MAGN</name>
<keyword evidence="2" id="KW-0853">WD repeat</keyword>
<sequence length="66" mass="7192">MIRAHGSTSGIVHLIDIHPSRKHVCVAGGSSGTVSVWDLLWQQQPFLLSIRGLEGSIRFLHAVSEC</sequence>
<dbReference type="SUPFAM" id="SSF50974">
    <property type="entry name" value="Nitrous oxide reductase, N-terminal domain"/>
    <property type="match status" value="1"/>
</dbReference>
<evidence type="ECO:0000256" key="4">
    <source>
        <dbReference type="ARBA" id="ARBA00023242"/>
    </source>
</evidence>